<accession>A0A0X8HRS5</accession>
<dbReference type="PROSITE" id="PS50076">
    <property type="entry name" value="DNAJ_2"/>
    <property type="match status" value="1"/>
</dbReference>
<dbReference type="GO" id="GO:0042026">
    <property type="term" value="P:protein refolding"/>
    <property type="evidence" value="ECO:0007669"/>
    <property type="project" value="TreeGrafter"/>
</dbReference>
<feature type="domain" description="CR-type" evidence="9">
    <location>
        <begin position="197"/>
        <end position="277"/>
    </location>
</feature>
<dbReference type="SMART" id="SM00271">
    <property type="entry name" value="DnaJ"/>
    <property type="match status" value="1"/>
</dbReference>
<dbReference type="OrthoDB" id="10256793at2759"/>
<dbReference type="SUPFAM" id="SSF57938">
    <property type="entry name" value="DnaJ/Hsp40 cysteine-rich domain"/>
    <property type="match status" value="1"/>
</dbReference>
<evidence type="ECO:0000256" key="6">
    <source>
        <dbReference type="PROSITE-ProRule" id="PRU00546"/>
    </source>
</evidence>
<dbReference type="GO" id="GO:0005524">
    <property type="term" value="F:ATP binding"/>
    <property type="evidence" value="ECO:0007669"/>
    <property type="project" value="InterPro"/>
</dbReference>
<dbReference type="GeneID" id="28723503"/>
<dbReference type="InterPro" id="IPR036869">
    <property type="entry name" value="J_dom_sf"/>
</dbReference>
<feature type="zinc finger region" description="CR-type" evidence="6">
    <location>
        <begin position="197"/>
        <end position="277"/>
    </location>
</feature>
<dbReference type="Pfam" id="PF01556">
    <property type="entry name" value="DnaJ_C"/>
    <property type="match status" value="1"/>
</dbReference>
<dbReference type="InterPro" id="IPR002939">
    <property type="entry name" value="DnaJ_C"/>
</dbReference>
<dbReference type="GO" id="GO:0051082">
    <property type="term" value="F:unfolded protein binding"/>
    <property type="evidence" value="ECO:0007669"/>
    <property type="project" value="InterPro"/>
</dbReference>
<dbReference type="EMBL" id="CP014244">
    <property type="protein sequence ID" value="AMD20264.1"/>
    <property type="molecule type" value="Genomic_DNA"/>
</dbReference>
<dbReference type="SUPFAM" id="SSF46565">
    <property type="entry name" value="Chaperone J-domain"/>
    <property type="match status" value="1"/>
</dbReference>
<keyword evidence="11" id="KW-1185">Reference proteome</keyword>
<dbReference type="PROSITE" id="PS51188">
    <property type="entry name" value="ZF_CR"/>
    <property type="match status" value="1"/>
</dbReference>
<feature type="region of interest" description="Disordered" evidence="7">
    <location>
        <begin position="439"/>
        <end position="463"/>
    </location>
</feature>
<keyword evidence="2" id="KW-0677">Repeat</keyword>
<dbReference type="Proteomes" id="UP000243052">
    <property type="component" value="Chromosome iv"/>
</dbReference>
<dbReference type="Gene3D" id="1.10.287.110">
    <property type="entry name" value="DnaJ domain"/>
    <property type="match status" value="1"/>
</dbReference>
<protein>
    <submittedName>
        <fullName evidence="10">HDL480Cp</fullName>
    </submittedName>
</protein>
<dbReference type="InterPro" id="IPR001305">
    <property type="entry name" value="HSP_DnaJ_Cys-rich_dom"/>
</dbReference>
<dbReference type="AlphaFoldDB" id="A0A0X8HRS5"/>
<feature type="domain" description="J" evidence="8">
    <location>
        <begin position="43"/>
        <end position="107"/>
    </location>
</feature>
<dbReference type="RefSeq" id="XP_017987260.1">
    <property type="nucleotide sequence ID" value="XM_018132162.1"/>
</dbReference>
<dbReference type="GO" id="GO:0031072">
    <property type="term" value="F:heat shock protein binding"/>
    <property type="evidence" value="ECO:0007669"/>
    <property type="project" value="InterPro"/>
</dbReference>
<evidence type="ECO:0000313" key="10">
    <source>
        <dbReference type="EMBL" id="AMD20264.1"/>
    </source>
</evidence>
<dbReference type="InterPro" id="IPR018253">
    <property type="entry name" value="DnaJ_domain_CS"/>
</dbReference>
<dbReference type="InterPro" id="IPR012724">
    <property type="entry name" value="DnaJ"/>
</dbReference>
<dbReference type="Gene3D" id="2.10.230.10">
    <property type="entry name" value="Heat shock protein DnaJ, cysteine-rich domain"/>
    <property type="match status" value="1"/>
</dbReference>
<feature type="compositionally biased region" description="Low complexity" evidence="7">
    <location>
        <begin position="443"/>
        <end position="454"/>
    </location>
</feature>
<dbReference type="GO" id="GO:0001671">
    <property type="term" value="F:ATPase activator activity"/>
    <property type="evidence" value="ECO:0007669"/>
    <property type="project" value="UniProtKB-ARBA"/>
</dbReference>
<evidence type="ECO:0000259" key="8">
    <source>
        <dbReference type="PROSITE" id="PS50076"/>
    </source>
</evidence>
<proteinExistence type="inferred from homology"/>
<keyword evidence="1 6" id="KW-0479">Metal-binding</keyword>
<dbReference type="FunFam" id="2.10.230.10:FF:000001">
    <property type="entry name" value="DnaJ subfamily A member 2"/>
    <property type="match status" value="1"/>
</dbReference>
<dbReference type="PANTHER" id="PTHR43096:SF52">
    <property type="entry name" value="DNAJ HOMOLOG 1, MITOCHONDRIAL-RELATED"/>
    <property type="match status" value="1"/>
</dbReference>
<dbReference type="STRING" id="45286.A0A0X8HRS5"/>
<keyword evidence="5" id="KW-0143">Chaperone</keyword>
<dbReference type="InterPro" id="IPR001623">
    <property type="entry name" value="DnaJ_domain"/>
</dbReference>
<evidence type="ECO:0000256" key="1">
    <source>
        <dbReference type="ARBA" id="ARBA00022723"/>
    </source>
</evidence>
<dbReference type="PROSITE" id="PS00636">
    <property type="entry name" value="DNAJ_1"/>
    <property type="match status" value="1"/>
</dbReference>
<reference evidence="10 11" key="1">
    <citation type="submission" date="2016-01" db="EMBL/GenBank/DDBJ databases">
        <title>Genome sequence of the yeast Holleya sinecauda.</title>
        <authorList>
            <person name="Dietrich F.S."/>
        </authorList>
    </citation>
    <scope>NUCLEOTIDE SEQUENCE [LARGE SCALE GENOMIC DNA]</scope>
    <source>
        <strain evidence="10 11">ATCC 58844</strain>
    </source>
</reference>
<dbReference type="PRINTS" id="PR00625">
    <property type="entry name" value="JDOMAIN"/>
</dbReference>
<dbReference type="GO" id="GO:0072655">
    <property type="term" value="P:establishment of protein localization to mitochondrion"/>
    <property type="evidence" value="ECO:0007669"/>
    <property type="project" value="UniProtKB-ARBA"/>
</dbReference>
<dbReference type="CDD" id="cd10719">
    <property type="entry name" value="DnaJ_zf"/>
    <property type="match status" value="1"/>
</dbReference>
<organism evidence="10 11">
    <name type="scientific">Eremothecium sinecaudum</name>
    <dbReference type="NCBI Taxonomy" id="45286"/>
    <lineage>
        <taxon>Eukaryota</taxon>
        <taxon>Fungi</taxon>
        <taxon>Dikarya</taxon>
        <taxon>Ascomycota</taxon>
        <taxon>Saccharomycotina</taxon>
        <taxon>Saccharomycetes</taxon>
        <taxon>Saccharomycetales</taxon>
        <taxon>Saccharomycetaceae</taxon>
        <taxon>Eremothecium</taxon>
    </lineage>
</organism>
<dbReference type="GO" id="GO:0009408">
    <property type="term" value="P:response to heat"/>
    <property type="evidence" value="ECO:0007669"/>
    <property type="project" value="InterPro"/>
</dbReference>
<dbReference type="CDD" id="cd06257">
    <property type="entry name" value="DnaJ"/>
    <property type="match status" value="1"/>
</dbReference>
<dbReference type="GO" id="GO:0005737">
    <property type="term" value="C:cytoplasm"/>
    <property type="evidence" value="ECO:0007669"/>
    <property type="project" value="TreeGrafter"/>
</dbReference>
<dbReference type="Pfam" id="PF00684">
    <property type="entry name" value="DnaJ_CXXCXGXG"/>
    <property type="match status" value="1"/>
</dbReference>
<sequence length="486" mass="52845">MLLPVYRTTVRLGFRQKRLLEGFSSPLLRNFHAGRNLAQEIKDPYKTLGVPRNATAANIKKAYYKLAKQYHPDLNKGDGADQRFHDLQNAYEILSDENKRRQYDQFGAAAFNQDAGGAAGGHGGFGGFGGGFGGFGSGGFSSYGDFGGMNFEDLFGAAFRNARRGEENFSSRVVREYSGDNVDILHTVPFKDAVFGVQGVEFKYSAYDQCGTCSGSGLKQNAKRSQCSSCNGTGTHVHIQGGFQMASTCTTCDGEGTQIRRSDRCGTCQGAGVEFKRDKSVKIDIPHGIQDGDVIRLSGKGSYPFVQIDPAKPHATRAHRGDLRVRLRVQKDPRFEVKNNNEIWHVLDLPITTAALGGTVSVPTVDGDQIRLKVLPGTQHLQVTSIPNRGVPRGRLGLRGDMKVQFRIILRKPQSKAETYLWEALADISNDTTAKRTANLGFSSSSTSSPSSSSDAVANPDEPGALRKLENFISKAFKSITGDGKK</sequence>
<dbReference type="InterPro" id="IPR008971">
    <property type="entry name" value="HSP40/DnaJ_pept-bd"/>
</dbReference>
<dbReference type="PANTHER" id="PTHR43096">
    <property type="entry name" value="DNAJ HOMOLOG 1, MITOCHONDRIAL-RELATED"/>
    <property type="match status" value="1"/>
</dbReference>
<dbReference type="HAMAP" id="MF_01152">
    <property type="entry name" value="DnaJ"/>
    <property type="match status" value="1"/>
</dbReference>
<keyword evidence="3 6" id="KW-0863">Zinc-finger</keyword>
<dbReference type="InterPro" id="IPR036410">
    <property type="entry name" value="HSP_DnaJ_Cys-rich_dom_sf"/>
</dbReference>
<evidence type="ECO:0000313" key="11">
    <source>
        <dbReference type="Proteomes" id="UP000243052"/>
    </source>
</evidence>
<gene>
    <name evidence="10" type="ORF">AW171_hschr42149</name>
</gene>
<dbReference type="Pfam" id="PF00226">
    <property type="entry name" value="DnaJ"/>
    <property type="match status" value="1"/>
</dbReference>
<keyword evidence="4 6" id="KW-0862">Zinc</keyword>
<dbReference type="SUPFAM" id="SSF49493">
    <property type="entry name" value="HSP40/DnaJ peptide-binding domain"/>
    <property type="match status" value="2"/>
</dbReference>
<dbReference type="GO" id="GO:0008270">
    <property type="term" value="F:zinc ion binding"/>
    <property type="evidence" value="ECO:0007669"/>
    <property type="project" value="UniProtKB-KW"/>
</dbReference>
<name>A0A0X8HRS5_9SACH</name>
<evidence type="ECO:0000256" key="3">
    <source>
        <dbReference type="ARBA" id="ARBA00022771"/>
    </source>
</evidence>
<dbReference type="CDD" id="cd10747">
    <property type="entry name" value="DnaJ_C"/>
    <property type="match status" value="1"/>
</dbReference>
<evidence type="ECO:0000256" key="7">
    <source>
        <dbReference type="SAM" id="MobiDB-lite"/>
    </source>
</evidence>
<evidence type="ECO:0000256" key="5">
    <source>
        <dbReference type="ARBA" id="ARBA00023186"/>
    </source>
</evidence>
<evidence type="ECO:0000256" key="2">
    <source>
        <dbReference type="ARBA" id="ARBA00022737"/>
    </source>
</evidence>
<evidence type="ECO:0000256" key="4">
    <source>
        <dbReference type="ARBA" id="ARBA00022833"/>
    </source>
</evidence>
<evidence type="ECO:0000259" key="9">
    <source>
        <dbReference type="PROSITE" id="PS51188"/>
    </source>
</evidence>
<dbReference type="Gene3D" id="2.60.260.20">
    <property type="entry name" value="Urease metallochaperone UreE, N-terminal domain"/>
    <property type="match status" value="2"/>
</dbReference>